<reference evidence="2" key="2">
    <citation type="submission" date="2022-01" db="EMBL/GenBank/DDBJ databases">
        <authorList>
            <person name="Yamashiro T."/>
            <person name="Shiraishi A."/>
            <person name="Satake H."/>
            <person name="Nakayama K."/>
        </authorList>
    </citation>
    <scope>NUCLEOTIDE SEQUENCE</scope>
</reference>
<organism evidence="2 3">
    <name type="scientific">Tanacetum coccineum</name>
    <dbReference type="NCBI Taxonomy" id="301880"/>
    <lineage>
        <taxon>Eukaryota</taxon>
        <taxon>Viridiplantae</taxon>
        <taxon>Streptophyta</taxon>
        <taxon>Embryophyta</taxon>
        <taxon>Tracheophyta</taxon>
        <taxon>Spermatophyta</taxon>
        <taxon>Magnoliopsida</taxon>
        <taxon>eudicotyledons</taxon>
        <taxon>Gunneridae</taxon>
        <taxon>Pentapetalae</taxon>
        <taxon>asterids</taxon>
        <taxon>campanulids</taxon>
        <taxon>Asterales</taxon>
        <taxon>Asteraceae</taxon>
        <taxon>Asteroideae</taxon>
        <taxon>Anthemideae</taxon>
        <taxon>Anthemidinae</taxon>
        <taxon>Tanacetum</taxon>
    </lineage>
</organism>
<gene>
    <name evidence="2" type="ORF">Tco_0656210</name>
</gene>
<dbReference type="EMBL" id="BQNB010009289">
    <property type="protein sequence ID" value="GJS61426.1"/>
    <property type="molecule type" value="Genomic_DNA"/>
</dbReference>
<keyword evidence="3" id="KW-1185">Reference proteome</keyword>
<evidence type="ECO:0000259" key="1">
    <source>
        <dbReference type="Pfam" id="PF24626"/>
    </source>
</evidence>
<accession>A0ABQ4X9D3</accession>
<name>A0ABQ4X9D3_9ASTR</name>
<dbReference type="InterPro" id="IPR056924">
    <property type="entry name" value="SH3_Tf2-1"/>
</dbReference>
<evidence type="ECO:0000313" key="3">
    <source>
        <dbReference type="Proteomes" id="UP001151760"/>
    </source>
</evidence>
<dbReference type="Proteomes" id="UP001151760">
    <property type="component" value="Unassembled WGS sequence"/>
</dbReference>
<protein>
    <recommendedName>
        <fullName evidence="1">Tf2-1-like SH3-like domain-containing protein</fullName>
    </recommendedName>
</protein>
<proteinExistence type="predicted"/>
<feature type="domain" description="Tf2-1-like SH3-like" evidence="1">
    <location>
        <begin position="28"/>
        <end position="76"/>
    </location>
</feature>
<evidence type="ECO:0000313" key="2">
    <source>
        <dbReference type="EMBL" id="GJS61426.1"/>
    </source>
</evidence>
<reference evidence="2" key="1">
    <citation type="journal article" date="2022" name="Int. J. Mol. Sci.">
        <title>Draft Genome of Tanacetum Coccineum: Genomic Comparison of Closely Related Tanacetum-Family Plants.</title>
        <authorList>
            <person name="Yamashiro T."/>
            <person name="Shiraishi A."/>
            <person name="Nakayama K."/>
            <person name="Satake H."/>
        </authorList>
    </citation>
    <scope>NUCLEOTIDE SEQUENCE</scope>
</reference>
<sequence>MEKYYNSKVRNTVLKPGDLAYRSNEARKIEDIGKLGPKWEGPYEVIKALGDGAYKLRNQQGAALLITWNIADLKKCYI</sequence>
<dbReference type="Pfam" id="PF24626">
    <property type="entry name" value="SH3_Tf2-1"/>
    <property type="match status" value="1"/>
</dbReference>
<comment type="caution">
    <text evidence="2">The sequence shown here is derived from an EMBL/GenBank/DDBJ whole genome shotgun (WGS) entry which is preliminary data.</text>
</comment>